<evidence type="ECO:0000256" key="1">
    <source>
        <dbReference type="SAM" id="MobiDB-lite"/>
    </source>
</evidence>
<evidence type="ECO:0000313" key="2">
    <source>
        <dbReference type="EMBL" id="GIO34336.1"/>
    </source>
</evidence>
<evidence type="ECO:0000313" key="3">
    <source>
        <dbReference type="Proteomes" id="UP000679779"/>
    </source>
</evidence>
<gene>
    <name evidence="2" type="ORF">J2TS6_54770</name>
</gene>
<reference evidence="2" key="1">
    <citation type="submission" date="2021-03" db="EMBL/GenBank/DDBJ databases">
        <title>Antimicrobial resistance genes in bacteria isolated from Japanese honey, and their potential for conferring macrolide and lincosamide resistance in the American foulbrood pathogen Paenibacillus larvae.</title>
        <authorList>
            <person name="Okamoto M."/>
            <person name="Kumagai M."/>
            <person name="Kanamori H."/>
            <person name="Takamatsu D."/>
        </authorList>
    </citation>
    <scope>NUCLEOTIDE SEQUENCE</scope>
    <source>
        <strain evidence="2">J2TS6</strain>
    </source>
</reference>
<proteinExistence type="predicted"/>
<dbReference type="Proteomes" id="UP000679779">
    <property type="component" value="Unassembled WGS sequence"/>
</dbReference>
<dbReference type="RefSeq" id="WP_212958773.1">
    <property type="nucleotide sequence ID" value="NZ_BORQ01000009.1"/>
</dbReference>
<keyword evidence="3" id="KW-1185">Reference proteome</keyword>
<dbReference type="AlphaFoldDB" id="A0A919XLD4"/>
<protein>
    <submittedName>
        <fullName evidence="2">Uncharacterized protein</fullName>
    </submittedName>
</protein>
<comment type="caution">
    <text evidence="2">The sequence shown here is derived from an EMBL/GenBank/DDBJ whole genome shotgun (WGS) entry which is preliminary data.</text>
</comment>
<name>A0A919XLD4_9BACL</name>
<organism evidence="2 3">
    <name type="scientific">Paenibacillus albilobatus</name>
    <dbReference type="NCBI Taxonomy" id="2716884"/>
    <lineage>
        <taxon>Bacteria</taxon>
        <taxon>Bacillati</taxon>
        <taxon>Bacillota</taxon>
        <taxon>Bacilli</taxon>
        <taxon>Bacillales</taxon>
        <taxon>Paenibacillaceae</taxon>
        <taxon>Paenibacillus</taxon>
    </lineage>
</organism>
<accession>A0A919XLD4</accession>
<sequence>MKAVPKVNTDGLYIEDALVDDTFSGVVPFYADPPEPDPIESDASPEQPEDGEEPERVIAGYIVGVPVVPGLYLPRFDLAAWEAREEDKPVNPADFWREGLTPEEIEEMHKPAEPSELERLEKDMTSLKEGVADIASELDQVARKADDRLEDVGTIGSEQVKQDLATLDLKKQSTVIGGELVKKDIAILDLYQQNKALGQMLAALELKILAGGDGNVQ</sequence>
<feature type="region of interest" description="Disordered" evidence="1">
    <location>
        <begin position="25"/>
        <end position="55"/>
    </location>
</feature>
<dbReference type="EMBL" id="BORQ01000009">
    <property type="protein sequence ID" value="GIO34336.1"/>
    <property type="molecule type" value="Genomic_DNA"/>
</dbReference>